<dbReference type="AlphaFoldDB" id="A0A067PAK5"/>
<evidence type="ECO:0000313" key="9">
    <source>
        <dbReference type="Proteomes" id="UP000027073"/>
    </source>
</evidence>
<dbReference type="OrthoDB" id="416253at2759"/>
<keyword evidence="2" id="KW-0521">NADP</keyword>
<evidence type="ECO:0000259" key="7">
    <source>
        <dbReference type="Pfam" id="PF00248"/>
    </source>
</evidence>
<dbReference type="InParanoid" id="A0A067PAK5"/>
<organism evidence="8 9">
    <name type="scientific">Pleurotus ostreatus (strain PC15)</name>
    <name type="common">Oyster mushroom</name>
    <dbReference type="NCBI Taxonomy" id="1137138"/>
    <lineage>
        <taxon>Eukaryota</taxon>
        <taxon>Fungi</taxon>
        <taxon>Dikarya</taxon>
        <taxon>Basidiomycota</taxon>
        <taxon>Agaricomycotina</taxon>
        <taxon>Agaricomycetes</taxon>
        <taxon>Agaricomycetidae</taxon>
        <taxon>Agaricales</taxon>
        <taxon>Pleurotineae</taxon>
        <taxon>Pleurotaceae</taxon>
        <taxon>Pleurotus</taxon>
    </lineage>
</organism>
<comment type="similarity">
    <text evidence="1">Belongs to the aldo/keto reductase family.</text>
</comment>
<evidence type="ECO:0000256" key="1">
    <source>
        <dbReference type="ARBA" id="ARBA00007905"/>
    </source>
</evidence>
<dbReference type="InterPro" id="IPR044494">
    <property type="entry name" value="AKR3C2/3"/>
</dbReference>
<dbReference type="InterPro" id="IPR018170">
    <property type="entry name" value="Aldo/ket_reductase_CS"/>
</dbReference>
<dbReference type="Proteomes" id="UP000027073">
    <property type="component" value="Unassembled WGS sequence"/>
</dbReference>
<evidence type="ECO:0000256" key="2">
    <source>
        <dbReference type="ARBA" id="ARBA00022857"/>
    </source>
</evidence>
<dbReference type="PANTHER" id="PTHR43827">
    <property type="entry name" value="2,5-DIKETO-D-GLUCONIC ACID REDUCTASE"/>
    <property type="match status" value="1"/>
</dbReference>
<dbReference type="CDD" id="cd19120">
    <property type="entry name" value="AKR_AKR3C2-3"/>
    <property type="match status" value="1"/>
</dbReference>
<dbReference type="GO" id="GO:0016652">
    <property type="term" value="F:oxidoreductase activity, acting on NAD(P)H as acceptor"/>
    <property type="evidence" value="ECO:0007669"/>
    <property type="project" value="InterPro"/>
</dbReference>
<dbReference type="InterPro" id="IPR023210">
    <property type="entry name" value="NADP_OxRdtase_dom"/>
</dbReference>
<dbReference type="Pfam" id="PF00248">
    <property type="entry name" value="Aldo_ket_red"/>
    <property type="match status" value="1"/>
</dbReference>
<dbReference type="SUPFAM" id="SSF51430">
    <property type="entry name" value="NAD(P)-linked oxidoreductase"/>
    <property type="match status" value="1"/>
</dbReference>
<dbReference type="PIRSF" id="PIRSF000097">
    <property type="entry name" value="AKR"/>
    <property type="match status" value="1"/>
</dbReference>
<evidence type="ECO:0000256" key="4">
    <source>
        <dbReference type="PIRSR" id="PIRSR000097-1"/>
    </source>
</evidence>
<dbReference type="STRING" id="1137138.A0A067PAK5"/>
<keyword evidence="3" id="KW-0560">Oxidoreductase</keyword>
<dbReference type="PROSITE" id="PS00062">
    <property type="entry name" value="ALDOKETO_REDUCTASE_2"/>
    <property type="match status" value="1"/>
</dbReference>
<dbReference type="PRINTS" id="PR00069">
    <property type="entry name" value="ALDKETRDTASE"/>
</dbReference>
<sequence>MSTDESFITLNDGNRVPWLAFGIGTAHYNTDATAVVKLAIDSGVTHLDGAQMYNNEESIAQGVKASGKPRSELFIVTKLHKLAPGETVKDSLRASLAKLGTDYVDLFLIHVPTPWDKEGTLGQVWKGMEEVKYEGLAKSIGVSNFKVEDLKQVLDGATIIPAVNQIEFHPYVYKSIQPIVALGEEHGITTASYGGLSPVVRVPDGPLSPVLETVRSRLEATRGKPVSVGQVLTKWIHQKGAIVVTTSSKEERIKEYLDTINVPDLTEDEIKLIDETGAQLHKRVFLPHLFGE</sequence>
<protein>
    <recommendedName>
        <fullName evidence="7">NADP-dependent oxidoreductase domain-containing protein</fullName>
    </recommendedName>
</protein>
<dbReference type="Gene3D" id="3.20.20.100">
    <property type="entry name" value="NADP-dependent oxidoreductase domain"/>
    <property type="match status" value="1"/>
</dbReference>
<dbReference type="PANTHER" id="PTHR43827:SF3">
    <property type="entry name" value="NADP-DEPENDENT OXIDOREDUCTASE DOMAIN-CONTAINING PROTEIN"/>
    <property type="match status" value="1"/>
</dbReference>
<accession>A0A067PAK5</accession>
<feature type="binding site" evidence="5">
    <location>
        <position position="110"/>
    </location>
    <ligand>
        <name>substrate</name>
    </ligand>
</feature>
<evidence type="ECO:0000256" key="3">
    <source>
        <dbReference type="ARBA" id="ARBA00023002"/>
    </source>
</evidence>
<feature type="site" description="Lowers pKa of active site Tyr" evidence="6">
    <location>
        <position position="78"/>
    </location>
</feature>
<dbReference type="HOGENOM" id="CLU_023205_0_3_1"/>
<feature type="domain" description="NADP-dependent oxidoreductase" evidence="7">
    <location>
        <begin position="23"/>
        <end position="275"/>
    </location>
</feature>
<dbReference type="FunCoup" id="A0A067PAK5">
    <property type="interactions" value="188"/>
</dbReference>
<name>A0A067PAK5_PLEO1</name>
<dbReference type="EMBL" id="KL198004">
    <property type="protein sequence ID" value="KDQ33447.1"/>
    <property type="molecule type" value="Genomic_DNA"/>
</dbReference>
<dbReference type="InterPro" id="IPR036812">
    <property type="entry name" value="NAD(P)_OxRdtase_dom_sf"/>
</dbReference>
<evidence type="ECO:0000256" key="5">
    <source>
        <dbReference type="PIRSR" id="PIRSR000097-2"/>
    </source>
</evidence>
<proteinExistence type="inferred from homology"/>
<evidence type="ECO:0000256" key="6">
    <source>
        <dbReference type="PIRSR" id="PIRSR000097-3"/>
    </source>
</evidence>
<dbReference type="InterPro" id="IPR020471">
    <property type="entry name" value="AKR"/>
</dbReference>
<evidence type="ECO:0000313" key="8">
    <source>
        <dbReference type="EMBL" id="KDQ33447.1"/>
    </source>
</evidence>
<reference evidence="9" key="1">
    <citation type="journal article" date="2014" name="Proc. Natl. Acad. Sci. U.S.A.">
        <title>Extensive sampling of basidiomycete genomes demonstrates inadequacy of the white-rot/brown-rot paradigm for wood decay fungi.</title>
        <authorList>
            <person name="Riley R."/>
            <person name="Salamov A.A."/>
            <person name="Brown D.W."/>
            <person name="Nagy L.G."/>
            <person name="Floudas D."/>
            <person name="Held B.W."/>
            <person name="Levasseur A."/>
            <person name="Lombard V."/>
            <person name="Morin E."/>
            <person name="Otillar R."/>
            <person name="Lindquist E.A."/>
            <person name="Sun H."/>
            <person name="LaButti K.M."/>
            <person name="Schmutz J."/>
            <person name="Jabbour D."/>
            <person name="Luo H."/>
            <person name="Baker S.E."/>
            <person name="Pisabarro A.G."/>
            <person name="Walton J.D."/>
            <person name="Blanchette R.A."/>
            <person name="Henrissat B."/>
            <person name="Martin F."/>
            <person name="Cullen D."/>
            <person name="Hibbett D.S."/>
            <person name="Grigoriev I.V."/>
        </authorList>
    </citation>
    <scope>NUCLEOTIDE SEQUENCE [LARGE SCALE GENOMIC DNA]</scope>
    <source>
        <strain evidence="9">PC15</strain>
    </source>
</reference>
<dbReference type="VEuPathDB" id="FungiDB:PLEOSDRAFT_1087819"/>
<feature type="active site" description="Proton donor" evidence="4">
    <location>
        <position position="53"/>
    </location>
</feature>
<gene>
    <name evidence="8" type="ORF">PLEOSDRAFT_1087819</name>
</gene>
<dbReference type="GO" id="GO:0016616">
    <property type="term" value="F:oxidoreductase activity, acting on the CH-OH group of donors, NAD or NADP as acceptor"/>
    <property type="evidence" value="ECO:0007669"/>
    <property type="project" value="UniProtKB-ARBA"/>
</dbReference>